<dbReference type="PANTHER" id="PTHR15710:SF74">
    <property type="entry name" value="RING-TYPE E3 UBIQUITIN TRANSFERASE-RELATED"/>
    <property type="match status" value="1"/>
</dbReference>
<gene>
    <name evidence="6" type="ORF">HUJ06_018803</name>
</gene>
<dbReference type="PROSITE" id="PS50089">
    <property type="entry name" value="ZF_RING_2"/>
    <property type="match status" value="1"/>
</dbReference>
<dbReference type="InterPro" id="IPR001841">
    <property type="entry name" value="Znf_RING"/>
</dbReference>
<evidence type="ECO:0000259" key="5">
    <source>
        <dbReference type="PROSITE" id="PS50089"/>
    </source>
</evidence>
<accession>A0A823A1J2</accession>
<sequence length="123" mass="13276">MSHLLTSTQPSIVDSLSLKMATETRLIFPVDLCFDLDLVLTASEDSRGFAASDSLVSAMPTVSTDDVCTVCMEQLEVAPDKGGKQMPCGHVYHAACISTWLSLYNSCPLCRSTVASPFNPDRN</sequence>
<keyword evidence="7" id="KW-1185">Reference proteome</keyword>
<dbReference type="AlphaFoldDB" id="A0A823A1J2"/>
<evidence type="ECO:0000256" key="2">
    <source>
        <dbReference type="ARBA" id="ARBA00022771"/>
    </source>
</evidence>
<evidence type="ECO:0000256" key="1">
    <source>
        <dbReference type="ARBA" id="ARBA00022723"/>
    </source>
</evidence>
<evidence type="ECO:0000313" key="7">
    <source>
        <dbReference type="Proteomes" id="UP000607653"/>
    </source>
</evidence>
<organism evidence="6 7">
    <name type="scientific">Nelumbo nucifera</name>
    <name type="common">Sacred lotus</name>
    <dbReference type="NCBI Taxonomy" id="4432"/>
    <lineage>
        <taxon>Eukaryota</taxon>
        <taxon>Viridiplantae</taxon>
        <taxon>Streptophyta</taxon>
        <taxon>Embryophyta</taxon>
        <taxon>Tracheophyta</taxon>
        <taxon>Spermatophyta</taxon>
        <taxon>Magnoliopsida</taxon>
        <taxon>Proteales</taxon>
        <taxon>Nelumbonaceae</taxon>
        <taxon>Nelumbo</taxon>
    </lineage>
</organism>
<keyword evidence="3" id="KW-0862">Zinc</keyword>
<proteinExistence type="predicted"/>
<name>A0A823A1J2_NELNU</name>
<protein>
    <recommendedName>
        <fullName evidence="5">RING-type domain-containing protein</fullName>
    </recommendedName>
</protein>
<dbReference type="Pfam" id="PF13639">
    <property type="entry name" value="zf-RING_2"/>
    <property type="match status" value="1"/>
</dbReference>
<comment type="caution">
    <text evidence="6">The sequence shown here is derived from an EMBL/GenBank/DDBJ whole genome shotgun (WGS) entry which is preliminary data.</text>
</comment>
<keyword evidence="1" id="KW-0479">Metal-binding</keyword>
<dbReference type="GO" id="GO:0008270">
    <property type="term" value="F:zinc ion binding"/>
    <property type="evidence" value="ECO:0007669"/>
    <property type="project" value="UniProtKB-KW"/>
</dbReference>
<keyword evidence="2 4" id="KW-0863">Zinc-finger</keyword>
<evidence type="ECO:0000256" key="3">
    <source>
        <dbReference type="ARBA" id="ARBA00022833"/>
    </source>
</evidence>
<dbReference type="EMBL" id="DUZY01000008">
    <property type="protein sequence ID" value="DAD48866.1"/>
    <property type="molecule type" value="Genomic_DNA"/>
</dbReference>
<dbReference type="Gene3D" id="3.30.40.10">
    <property type="entry name" value="Zinc/RING finger domain, C3HC4 (zinc finger)"/>
    <property type="match status" value="1"/>
</dbReference>
<dbReference type="PANTHER" id="PTHR15710">
    <property type="entry name" value="E3 UBIQUITIN-PROTEIN LIGASE PRAJA"/>
    <property type="match status" value="1"/>
</dbReference>
<evidence type="ECO:0000256" key="4">
    <source>
        <dbReference type="PROSITE-ProRule" id="PRU00175"/>
    </source>
</evidence>
<dbReference type="InterPro" id="IPR013083">
    <property type="entry name" value="Znf_RING/FYVE/PHD"/>
</dbReference>
<dbReference type="Proteomes" id="UP000607653">
    <property type="component" value="Unassembled WGS sequence"/>
</dbReference>
<feature type="domain" description="RING-type" evidence="5">
    <location>
        <begin position="68"/>
        <end position="111"/>
    </location>
</feature>
<dbReference type="SMART" id="SM00184">
    <property type="entry name" value="RING"/>
    <property type="match status" value="1"/>
</dbReference>
<reference evidence="6 7" key="1">
    <citation type="journal article" date="2020" name="Mol. Biol. Evol.">
        <title>Distinct Expression and Methylation Patterns for Genes with Different Fates following a Single Whole-Genome Duplication in Flowering Plants.</title>
        <authorList>
            <person name="Shi T."/>
            <person name="Rahmani R.S."/>
            <person name="Gugger P.F."/>
            <person name="Wang M."/>
            <person name="Li H."/>
            <person name="Zhang Y."/>
            <person name="Li Z."/>
            <person name="Wang Q."/>
            <person name="Van de Peer Y."/>
            <person name="Marchal K."/>
            <person name="Chen J."/>
        </authorList>
    </citation>
    <scope>NUCLEOTIDE SEQUENCE [LARGE SCALE GENOMIC DNA]</scope>
    <source>
        <tissue evidence="6">Leaf</tissue>
    </source>
</reference>
<evidence type="ECO:0000313" key="6">
    <source>
        <dbReference type="EMBL" id="DAD48866.1"/>
    </source>
</evidence>
<dbReference type="SUPFAM" id="SSF57850">
    <property type="entry name" value="RING/U-box"/>
    <property type="match status" value="1"/>
</dbReference>